<reference evidence="2 3" key="1">
    <citation type="submission" date="2018-03" db="EMBL/GenBank/DDBJ databases">
        <title>Genomes of Pezizomycetes fungi and the evolution of truffles.</title>
        <authorList>
            <person name="Murat C."/>
            <person name="Payen T."/>
            <person name="Noel B."/>
            <person name="Kuo A."/>
            <person name="Martin F.M."/>
        </authorList>
    </citation>
    <scope>NUCLEOTIDE SEQUENCE [LARGE SCALE GENOMIC DNA]</scope>
    <source>
        <strain evidence="2">091103-1</strain>
    </source>
</reference>
<proteinExistence type="predicted"/>
<comment type="caution">
    <text evidence="2">The sequence shown here is derived from an EMBL/GenBank/DDBJ whole genome shotgun (WGS) entry which is preliminary data.</text>
</comment>
<dbReference type="Proteomes" id="UP000246991">
    <property type="component" value="Unassembled WGS sequence"/>
</dbReference>
<evidence type="ECO:0000313" key="3">
    <source>
        <dbReference type="Proteomes" id="UP000246991"/>
    </source>
</evidence>
<feature type="region of interest" description="Disordered" evidence="1">
    <location>
        <begin position="1"/>
        <end position="55"/>
    </location>
</feature>
<evidence type="ECO:0000256" key="1">
    <source>
        <dbReference type="SAM" id="MobiDB-lite"/>
    </source>
</evidence>
<feature type="compositionally biased region" description="Basic residues" evidence="1">
    <location>
        <begin position="1"/>
        <end position="12"/>
    </location>
</feature>
<keyword evidence="3" id="KW-1185">Reference proteome</keyword>
<accession>A0A317ST89</accession>
<evidence type="ECO:0000313" key="2">
    <source>
        <dbReference type="EMBL" id="PWW77629.1"/>
    </source>
</evidence>
<dbReference type="OrthoDB" id="5397778at2759"/>
<protein>
    <submittedName>
        <fullName evidence="2">Uncharacterized protein</fullName>
    </submittedName>
</protein>
<dbReference type="EMBL" id="PYWC01000021">
    <property type="protein sequence ID" value="PWW77629.1"/>
    <property type="molecule type" value="Genomic_DNA"/>
</dbReference>
<dbReference type="AlphaFoldDB" id="A0A317ST89"/>
<name>A0A317ST89_9PEZI</name>
<gene>
    <name evidence="2" type="ORF">C7212DRAFT_180097</name>
</gene>
<organism evidence="2 3">
    <name type="scientific">Tuber magnatum</name>
    <name type="common">white Piedmont truffle</name>
    <dbReference type="NCBI Taxonomy" id="42249"/>
    <lineage>
        <taxon>Eukaryota</taxon>
        <taxon>Fungi</taxon>
        <taxon>Dikarya</taxon>
        <taxon>Ascomycota</taxon>
        <taxon>Pezizomycotina</taxon>
        <taxon>Pezizomycetes</taxon>
        <taxon>Pezizales</taxon>
        <taxon>Tuberaceae</taxon>
        <taxon>Tuber</taxon>
    </lineage>
</organism>
<sequence length="224" mass="24706">MDHAAGHRKPVPKPRENPNAPPTSPLIESNVSASGADKKPLQYTGPVGPWFPAPPASIDDAKNSLLPPPTELPGLAATKPNTYCISDDITHRPSIAHRHKLNEEQEVQCLSDDIQNGSLLGEKGMLPPGFFDRHQSACLSDDLAKVYLGLGEEGEQELQSQMEQEEHLRVVEMERTCLGDELSERHIDRSGLIPVIEEEGETQPYTAEAPMVDETDPRRCYPFL</sequence>